<dbReference type="PANTHER" id="PTHR33240:SF17">
    <property type="entry name" value="EUKARYOTIC PEPTIDE CHAIN RELEASE FACTOR GTP-BINDING SUBUNIT-LIKE"/>
    <property type="match status" value="1"/>
</dbReference>
<accession>A0ABM4VM45</accession>
<keyword evidence="1" id="KW-1185">Reference proteome</keyword>
<dbReference type="PANTHER" id="PTHR33240">
    <property type="entry name" value="OS08G0508500 PROTEIN"/>
    <property type="match status" value="1"/>
</dbReference>
<reference evidence="2" key="1">
    <citation type="submission" date="2025-08" db="UniProtKB">
        <authorList>
            <consortium name="RefSeq"/>
        </authorList>
    </citation>
    <scope>IDENTIFICATION</scope>
    <source>
        <tissue evidence="2">Leaves</tissue>
    </source>
</reference>
<name>A0ABM4VM45_COFAR</name>
<proteinExistence type="predicted"/>
<dbReference type="Proteomes" id="UP001652660">
    <property type="component" value="Chromosome 9c"/>
</dbReference>
<dbReference type="RefSeq" id="XP_071920604.1">
    <property type="nucleotide sequence ID" value="XM_072064503.1"/>
</dbReference>
<evidence type="ECO:0000313" key="1">
    <source>
        <dbReference type="Proteomes" id="UP001652660"/>
    </source>
</evidence>
<protein>
    <submittedName>
        <fullName evidence="2">Uncharacterized protein</fullName>
    </submittedName>
</protein>
<dbReference type="GeneID" id="140014105"/>
<sequence length="199" mass="22418">MYEEIIYGPDDVVSLISNNHEAIVIEVITCNYKVKKVYIDNGSAIDMLYYKTFKELQLEDKQLIPIRTPLIGFVGAPIKLEGMITLMVTVGVLLRCRIVPMNFAVVKELSSYNMILRRIILKALRAVCSTLHLSIKFPTPAGVAEMLGDPEITRTCYIATLKGKEKLVAQTTYLEPWKLAGKKERLQTDEGLLELPISK</sequence>
<evidence type="ECO:0000313" key="2">
    <source>
        <dbReference type="RefSeq" id="XP_071920604.1"/>
    </source>
</evidence>
<organism evidence="1 2">
    <name type="scientific">Coffea arabica</name>
    <name type="common">Arabian coffee</name>
    <dbReference type="NCBI Taxonomy" id="13443"/>
    <lineage>
        <taxon>Eukaryota</taxon>
        <taxon>Viridiplantae</taxon>
        <taxon>Streptophyta</taxon>
        <taxon>Embryophyta</taxon>
        <taxon>Tracheophyta</taxon>
        <taxon>Spermatophyta</taxon>
        <taxon>Magnoliopsida</taxon>
        <taxon>eudicotyledons</taxon>
        <taxon>Gunneridae</taxon>
        <taxon>Pentapetalae</taxon>
        <taxon>asterids</taxon>
        <taxon>lamiids</taxon>
        <taxon>Gentianales</taxon>
        <taxon>Rubiaceae</taxon>
        <taxon>Ixoroideae</taxon>
        <taxon>Gardenieae complex</taxon>
        <taxon>Bertiereae - Coffeeae clade</taxon>
        <taxon>Coffeeae</taxon>
        <taxon>Coffea</taxon>
    </lineage>
</organism>
<gene>
    <name evidence="2" type="primary">LOC140014105</name>
</gene>